<evidence type="ECO:0000256" key="4">
    <source>
        <dbReference type="SAM" id="Phobius"/>
    </source>
</evidence>
<dbReference type="InterPro" id="IPR058637">
    <property type="entry name" value="YknX-like_C"/>
</dbReference>
<keyword evidence="4" id="KW-0472">Membrane</keyword>
<feature type="transmembrane region" description="Helical" evidence="4">
    <location>
        <begin position="27"/>
        <end position="47"/>
    </location>
</feature>
<reference evidence="9" key="1">
    <citation type="journal article" date="2020" name="mSystems">
        <title>Genome- and Community-Level Interaction Insights into Carbon Utilization and Element Cycling Functions of Hydrothermarchaeota in Hydrothermal Sediment.</title>
        <authorList>
            <person name="Zhou Z."/>
            <person name="Liu Y."/>
            <person name="Xu W."/>
            <person name="Pan J."/>
            <person name="Luo Z.H."/>
            <person name="Li M."/>
        </authorList>
    </citation>
    <scope>NUCLEOTIDE SEQUENCE [LARGE SCALE GENOMIC DNA]</scope>
    <source>
        <strain evidence="9">SpSt-349</strain>
    </source>
</reference>
<organism evidence="9">
    <name type="scientific">Geobacter metallireducens</name>
    <dbReference type="NCBI Taxonomy" id="28232"/>
    <lineage>
        <taxon>Bacteria</taxon>
        <taxon>Pseudomonadati</taxon>
        <taxon>Thermodesulfobacteriota</taxon>
        <taxon>Desulfuromonadia</taxon>
        <taxon>Geobacterales</taxon>
        <taxon>Geobacteraceae</taxon>
        <taxon>Geobacter</taxon>
    </lineage>
</organism>
<dbReference type="Pfam" id="PF25917">
    <property type="entry name" value="BSH_RND"/>
    <property type="match status" value="1"/>
</dbReference>
<dbReference type="PANTHER" id="PTHR30469">
    <property type="entry name" value="MULTIDRUG RESISTANCE PROTEIN MDTA"/>
    <property type="match status" value="1"/>
</dbReference>
<keyword evidence="2" id="KW-0175">Coiled coil</keyword>
<dbReference type="SUPFAM" id="SSF111369">
    <property type="entry name" value="HlyD-like secretion proteins"/>
    <property type="match status" value="1"/>
</dbReference>
<dbReference type="PANTHER" id="PTHR30469:SF38">
    <property type="entry name" value="HLYD FAMILY SECRETION PROTEIN"/>
    <property type="match status" value="1"/>
</dbReference>
<dbReference type="Gene3D" id="1.10.287.470">
    <property type="entry name" value="Helix hairpin bin"/>
    <property type="match status" value="1"/>
</dbReference>
<dbReference type="Gene3D" id="2.40.420.20">
    <property type="match status" value="1"/>
</dbReference>
<dbReference type="AlphaFoldDB" id="A0A831UGI1"/>
<dbReference type="GO" id="GO:0015562">
    <property type="term" value="F:efflux transmembrane transporter activity"/>
    <property type="evidence" value="ECO:0007669"/>
    <property type="project" value="TreeGrafter"/>
</dbReference>
<dbReference type="InterPro" id="IPR058792">
    <property type="entry name" value="Beta-barrel_RND_2"/>
</dbReference>
<dbReference type="Pfam" id="PF25876">
    <property type="entry name" value="HH_MFP_RND"/>
    <property type="match status" value="1"/>
</dbReference>
<feature type="domain" description="CusB-like beta-barrel" evidence="7">
    <location>
        <begin position="249"/>
        <end position="320"/>
    </location>
</feature>
<protein>
    <submittedName>
        <fullName evidence="9">Efflux RND transporter periplasmic adaptor subunit</fullName>
    </submittedName>
</protein>
<sequence>MANEDLGKLTIDKGATPRSGARRGKRAWIAAAVAVLLLLVLFASGVLSPAVTVETGTVTQVYPSQAYTLLNASGYVVAQRKAAVAAKVTGRLEWLGVEEGSRVKQGEILARLENLDAAAARDQAAATLKTSRARLEEARAELADATLAFERQKQLLKDGIVARAEYDAAEARYRRAKAAVAGADAAIGASEASLRGAEVNLEYSFIRAPFDAVVLTKNADIGDIVTPIGAAANAKAAVVTIADLGSLQVEADVSESNLEKVRVGQPCEIQLDALPEARFRGAVHMVVPTADRSKATVLVKVRFEKLDPRILPEMSAKVAFLERPVAPGEEKPKTAVNPAAVAERGGRKVVFLVKGDRVAETPVTVGAKIGEMLEITAGVKPGDRIALKPLDKLKNGARIKTAEK</sequence>
<dbReference type="Pfam" id="PF25989">
    <property type="entry name" value="YknX_C"/>
    <property type="match status" value="1"/>
</dbReference>
<dbReference type="InterPro" id="IPR058624">
    <property type="entry name" value="MdtA-like_HH"/>
</dbReference>
<dbReference type="Gene3D" id="2.40.30.170">
    <property type="match status" value="1"/>
</dbReference>
<feature type="region of interest" description="Disordered" evidence="3">
    <location>
        <begin position="1"/>
        <end position="20"/>
    </location>
</feature>
<name>A0A831UGI1_GEOME</name>
<dbReference type="GO" id="GO:1990281">
    <property type="term" value="C:efflux pump complex"/>
    <property type="evidence" value="ECO:0007669"/>
    <property type="project" value="TreeGrafter"/>
</dbReference>
<dbReference type="FunFam" id="2.40.30.170:FF:000010">
    <property type="entry name" value="Efflux RND transporter periplasmic adaptor subunit"/>
    <property type="match status" value="1"/>
</dbReference>
<evidence type="ECO:0000259" key="8">
    <source>
        <dbReference type="Pfam" id="PF25989"/>
    </source>
</evidence>
<dbReference type="InterPro" id="IPR006143">
    <property type="entry name" value="RND_pump_MFP"/>
</dbReference>
<dbReference type="Pfam" id="PF25954">
    <property type="entry name" value="Beta-barrel_RND_2"/>
    <property type="match status" value="1"/>
</dbReference>
<dbReference type="InterPro" id="IPR058625">
    <property type="entry name" value="MdtA-like_BSH"/>
</dbReference>
<feature type="domain" description="YknX-like C-terminal permuted SH3-like" evidence="8">
    <location>
        <begin position="339"/>
        <end position="400"/>
    </location>
</feature>
<dbReference type="NCBIfam" id="TIGR01730">
    <property type="entry name" value="RND_mfp"/>
    <property type="match status" value="1"/>
</dbReference>
<dbReference type="EMBL" id="DSOV01000022">
    <property type="protein sequence ID" value="HEN41959.1"/>
    <property type="molecule type" value="Genomic_DNA"/>
</dbReference>
<evidence type="ECO:0000259" key="5">
    <source>
        <dbReference type="Pfam" id="PF25876"/>
    </source>
</evidence>
<feature type="domain" description="Multidrug resistance protein MdtA-like barrel-sandwich hybrid" evidence="6">
    <location>
        <begin position="80"/>
        <end position="232"/>
    </location>
</feature>
<feature type="domain" description="Multidrug resistance protein MdtA-like alpha-helical hairpin" evidence="5">
    <location>
        <begin position="128"/>
        <end position="204"/>
    </location>
</feature>
<accession>A0A831UGI1</accession>
<evidence type="ECO:0000256" key="2">
    <source>
        <dbReference type="SAM" id="Coils"/>
    </source>
</evidence>
<evidence type="ECO:0000259" key="7">
    <source>
        <dbReference type="Pfam" id="PF25954"/>
    </source>
</evidence>
<gene>
    <name evidence="9" type="ORF">ENQ87_06215</name>
</gene>
<proteinExistence type="inferred from homology"/>
<evidence type="ECO:0000259" key="6">
    <source>
        <dbReference type="Pfam" id="PF25917"/>
    </source>
</evidence>
<evidence type="ECO:0000313" key="9">
    <source>
        <dbReference type="EMBL" id="HEN41959.1"/>
    </source>
</evidence>
<feature type="coiled-coil region" evidence="2">
    <location>
        <begin position="121"/>
        <end position="155"/>
    </location>
</feature>
<feature type="compositionally biased region" description="Basic and acidic residues" evidence="3">
    <location>
        <begin position="1"/>
        <end position="11"/>
    </location>
</feature>
<keyword evidence="4" id="KW-0812">Transmembrane</keyword>
<dbReference type="Gene3D" id="2.40.50.100">
    <property type="match status" value="1"/>
</dbReference>
<comment type="similarity">
    <text evidence="1">Belongs to the membrane fusion protein (MFP) (TC 8.A.1) family.</text>
</comment>
<keyword evidence="4" id="KW-1133">Transmembrane helix</keyword>
<evidence type="ECO:0000256" key="1">
    <source>
        <dbReference type="ARBA" id="ARBA00009477"/>
    </source>
</evidence>
<comment type="caution">
    <text evidence="9">The sequence shown here is derived from an EMBL/GenBank/DDBJ whole genome shotgun (WGS) entry which is preliminary data.</text>
</comment>
<evidence type="ECO:0000256" key="3">
    <source>
        <dbReference type="SAM" id="MobiDB-lite"/>
    </source>
</evidence>